<gene>
    <name evidence="1" type="ORF">IF1G_01863</name>
</gene>
<keyword evidence="2" id="KW-1185">Reference proteome</keyword>
<accession>A0A545W9Q9</accession>
<sequence>MEQASAITSQECVTGKMGIIVDHRSEHPVMPKATSIGEYCQLPAASCQLPTASQRSQVGRVERTATCATCGDCQRSSAPLSVCHRLPESQPQS</sequence>
<organism evidence="1 2">
    <name type="scientific">Cordyceps javanica</name>
    <dbReference type="NCBI Taxonomy" id="43265"/>
    <lineage>
        <taxon>Eukaryota</taxon>
        <taxon>Fungi</taxon>
        <taxon>Dikarya</taxon>
        <taxon>Ascomycota</taxon>
        <taxon>Pezizomycotina</taxon>
        <taxon>Sordariomycetes</taxon>
        <taxon>Hypocreomycetidae</taxon>
        <taxon>Hypocreales</taxon>
        <taxon>Cordycipitaceae</taxon>
        <taxon>Cordyceps</taxon>
    </lineage>
</organism>
<dbReference type="Proteomes" id="UP000315783">
    <property type="component" value="Unassembled WGS sequence"/>
</dbReference>
<proteinExistence type="predicted"/>
<evidence type="ECO:0000313" key="1">
    <source>
        <dbReference type="EMBL" id="TQV99648.1"/>
    </source>
</evidence>
<dbReference type="AlphaFoldDB" id="A0A545W9Q9"/>
<protein>
    <submittedName>
        <fullName evidence="1">Uncharacterized protein</fullName>
    </submittedName>
</protein>
<evidence type="ECO:0000313" key="2">
    <source>
        <dbReference type="Proteomes" id="UP000315783"/>
    </source>
</evidence>
<name>A0A545W9Q9_9HYPO</name>
<dbReference type="EMBL" id="SPUK01000002">
    <property type="protein sequence ID" value="TQV99648.1"/>
    <property type="molecule type" value="Genomic_DNA"/>
</dbReference>
<reference evidence="1 2" key="1">
    <citation type="journal article" date="2019" name="Appl. Microbiol. Biotechnol.">
        <title>Genome sequence of Isaria javanica and comparative genome analysis insights into family S53 peptidase evolution in fungal entomopathogens.</title>
        <authorList>
            <person name="Lin R."/>
            <person name="Zhang X."/>
            <person name="Xin B."/>
            <person name="Zou M."/>
            <person name="Gao Y."/>
            <person name="Qin F."/>
            <person name="Hu Q."/>
            <person name="Xie B."/>
            <person name="Cheng X."/>
        </authorList>
    </citation>
    <scope>NUCLEOTIDE SEQUENCE [LARGE SCALE GENOMIC DNA]</scope>
    <source>
        <strain evidence="1 2">IJ1G</strain>
    </source>
</reference>
<comment type="caution">
    <text evidence="1">The sequence shown here is derived from an EMBL/GenBank/DDBJ whole genome shotgun (WGS) entry which is preliminary data.</text>
</comment>